<feature type="compositionally biased region" description="Low complexity" evidence="1">
    <location>
        <begin position="1464"/>
        <end position="1475"/>
    </location>
</feature>
<feature type="compositionally biased region" description="Basic and acidic residues" evidence="1">
    <location>
        <begin position="1164"/>
        <end position="1175"/>
    </location>
</feature>
<feature type="region of interest" description="Disordered" evidence="1">
    <location>
        <begin position="1"/>
        <end position="304"/>
    </location>
</feature>
<accession>A0AA38H365</accession>
<evidence type="ECO:0000256" key="1">
    <source>
        <dbReference type="SAM" id="MobiDB-lite"/>
    </source>
</evidence>
<feature type="compositionally biased region" description="Low complexity" evidence="1">
    <location>
        <begin position="1644"/>
        <end position="1656"/>
    </location>
</feature>
<evidence type="ECO:0000259" key="2">
    <source>
        <dbReference type="SMART" id="SM01017"/>
    </source>
</evidence>
<feature type="region of interest" description="Disordered" evidence="1">
    <location>
        <begin position="1784"/>
        <end position="1915"/>
    </location>
</feature>
<feature type="compositionally biased region" description="Polar residues" evidence="1">
    <location>
        <begin position="7"/>
        <end position="28"/>
    </location>
</feature>
<feature type="compositionally biased region" description="Basic and acidic residues" evidence="1">
    <location>
        <begin position="1668"/>
        <end position="1678"/>
    </location>
</feature>
<dbReference type="SMART" id="SM01017">
    <property type="entry name" value="Arrestin_C"/>
    <property type="match status" value="1"/>
</dbReference>
<evidence type="ECO:0000313" key="4">
    <source>
        <dbReference type="Proteomes" id="UP001164286"/>
    </source>
</evidence>
<feature type="compositionally biased region" description="Polar residues" evidence="1">
    <location>
        <begin position="215"/>
        <end position="236"/>
    </location>
</feature>
<feature type="compositionally biased region" description="Low complexity" evidence="1">
    <location>
        <begin position="1859"/>
        <end position="1888"/>
    </location>
</feature>
<comment type="caution">
    <text evidence="3">The sequence shown here is derived from an EMBL/GenBank/DDBJ whole genome shotgun (WGS) entry which is preliminary data.</text>
</comment>
<feature type="compositionally biased region" description="Polar residues" evidence="1">
    <location>
        <begin position="61"/>
        <end position="77"/>
    </location>
</feature>
<dbReference type="InterPro" id="IPR014756">
    <property type="entry name" value="Ig_E-set"/>
</dbReference>
<feature type="region of interest" description="Disordered" evidence="1">
    <location>
        <begin position="1941"/>
        <end position="1989"/>
    </location>
</feature>
<name>A0AA38H365_9TREE</name>
<feature type="compositionally biased region" description="Polar residues" evidence="1">
    <location>
        <begin position="1410"/>
        <end position="1427"/>
    </location>
</feature>
<dbReference type="InterPro" id="IPR011022">
    <property type="entry name" value="Arrestin_C-like"/>
</dbReference>
<evidence type="ECO:0000313" key="3">
    <source>
        <dbReference type="EMBL" id="KAI9632841.1"/>
    </source>
</evidence>
<feature type="compositionally biased region" description="Low complexity" evidence="1">
    <location>
        <begin position="1483"/>
        <end position="1498"/>
    </location>
</feature>
<dbReference type="GeneID" id="77730667"/>
<feature type="compositionally biased region" description="Basic and acidic residues" evidence="1">
    <location>
        <begin position="164"/>
        <end position="178"/>
    </location>
</feature>
<feature type="compositionally biased region" description="Polar residues" evidence="1">
    <location>
        <begin position="1454"/>
        <end position="1463"/>
    </location>
</feature>
<dbReference type="EMBL" id="JAKWFO010000014">
    <property type="protein sequence ID" value="KAI9632841.1"/>
    <property type="molecule type" value="Genomic_DNA"/>
</dbReference>
<gene>
    <name evidence="3" type="ORF">MKK02DRAFT_41152</name>
</gene>
<feature type="compositionally biased region" description="Basic and acidic residues" evidence="1">
    <location>
        <begin position="1126"/>
        <end position="1149"/>
    </location>
</feature>
<dbReference type="RefSeq" id="XP_052942618.1">
    <property type="nucleotide sequence ID" value="XM_053091462.1"/>
</dbReference>
<feature type="compositionally biased region" description="Low complexity" evidence="1">
    <location>
        <begin position="29"/>
        <end position="42"/>
    </location>
</feature>
<feature type="compositionally biased region" description="Pro residues" evidence="1">
    <location>
        <begin position="49"/>
        <end position="58"/>
    </location>
</feature>
<dbReference type="Gene3D" id="2.60.40.640">
    <property type="match status" value="1"/>
</dbReference>
<feature type="compositionally biased region" description="Polar residues" evidence="1">
    <location>
        <begin position="1972"/>
        <end position="1982"/>
    </location>
</feature>
<feature type="compositionally biased region" description="Low complexity" evidence="1">
    <location>
        <begin position="1799"/>
        <end position="1810"/>
    </location>
</feature>
<feature type="compositionally biased region" description="Basic and acidic residues" evidence="1">
    <location>
        <begin position="1601"/>
        <end position="1616"/>
    </location>
</feature>
<feature type="compositionally biased region" description="Basic and acidic residues" evidence="1">
    <location>
        <begin position="203"/>
        <end position="214"/>
    </location>
</feature>
<dbReference type="InterPro" id="IPR014752">
    <property type="entry name" value="Arrestin-like_C"/>
</dbReference>
<feature type="compositionally biased region" description="Basic and acidic residues" evidence="1">
    <location>
        <begin position="1016"/>
        <end position="1026"/>
    </location>
</feature>
<feature type="compositionally biased region" description="Low complexity" evidence="1">
    <location>
        <begin position="92"/>
        <end position="113"/>
    </location>
</feature>
<feature type="region of interest" description="Disordered" evidence="1">
    <location>
        <begin position="841"/>
        <end position="868"/>
    </location>
</feature>
<feature type="compositionally biased region" description="Polar residues" evidence="1">
    <location>
        <begin position="140"/>
        <end position="157"/>
    </location>
</feature>
<feature type="compositionally biased region" description="Acidic residues" evidence="1">
    <location>
        <begin position="1218"/>
        <end position="1228"/>
    </location>
</feature>
<feature type="compositionally biased region" description="Basic and acidic residues" evidence="1">
    <location>
        <begin position="1082"/>
        <end position="1098"/>
    </location>
</feature>
<dbReference type="SUPFAM" id="SSF81296">
    <property type="entry name" value="E set domains"/>
    <property type="match status" value="1"/>
</dbReference>
<feature type="compositionally biased region" description="Basic and acidic residues" evidence="1">
    <location>
        <begin position="286"/>
        <end position="298"/>
    </location>
</feature>
<feature type="region of interest" description="Disordered" evidence="1">
    <location>
        <begin position="1016"/>
        <end position="1045"/>
    </location>
</feature>
<keyword evidence="4" id="KW-1185">Reference proteome</keyword>
<feature type="region of interest" description="Disordered" evidence="1">
    <location>
        <begin position="1057"/>
        <end position="1263"/>
    </location>
</feature>
<feature type="compositionally biased region" description="Polar residues" evidence="1">
    <location>
        <begin position="1030"/>
        <end position="1041"/>
    </location>
</feature>
<feature type="compositionally biased region" description="Acidic residues" evidence="1">
    <location>
        <begin position="1176"/>
        <end position="1186"/>
    </location>
</feature>
<dbReference type="Proteomes" id="UP001164286">
    <property type="component" value="Unassembled WGS sequence"/>
</dbReference>
<feature type="domain" description="Arrestin C-terminal-like" evidence="2">
    <location>
        <begin position="645"/>
        <end position="807"/>
    </location>
</feature>
<reference evidence="3" key="1">
    <citation type="journal article" date="2022" name="G3 (Bethesda)">
        <title>High quality genome of the basidiomycete yeast Dioszegia hungarica PDD-24b-2 isolated from cloud water.</title>
        <authorList>
            <person name="Jarrige D."/>
            <person name="Haridas S."/>
            <person name="Bleykasten-Grosshans C."/>
            <person name="Joly M."/>
            <person name="Nadalig T."/>
            <person name="Sancelme M."/>
            <person name="Vuilleumier S."/>
            <person name="Grigoriev I.V."/>
            <person name="Amato P."/>
            <person name="Bringel F."/>
        </authorList>
    </citation>
    <scope>NUCLEOTIDE SEQUENCE</scope>
    <source>
        <strain evidence="3">PDD-24b-2</strain>
    </source>
</reference>
<feature type="region of interest" description="Disordered" evidence="1">
    <location>
        <begin position="1317"/>
        <end position="1772"/>
    </location>
</feature>
<sequence>MSDRSAEMSTSQLVHRLSTGSGLGISNASLSPPSVSTTQVSTDFIVSPPTSPSRPLPSPRAYQQQASPSKASGSNHYQPKVALRPTHHRGASSKGFASFSALAPSPTRSSPLRSRPEDRQDGSIGSGSGSRPENHRGESADSNLRRNLSNASASTIGSRIKKSRSSELLRRLSARGHETISGGKYQPLSGDDGEREEAEEATQPERRPSRERSHTVSTISAHAALSPQTHEPSPSDSGHHFMPTSFPDPPYRPDSSYRPSSHHPPPSAALARSQSQPPNGFYPDGPELRYSADPKRISDPSTGIHSQNHALFVAEKGGKMLAYSADGIWSANSIASTPPVGSLAQHPQHPQPRLTMQDDEDLKARPWSYSTETHQHHRPPHVRSLSEGATLARYGTLLHPGSGGQRASTELGIMLGNKSRRLSQGKLLPPPELEAWKATGGAGAEKVKLEAARKRRARVEVDVVLERECVVEGGEVRGRMEIRVNGSKSEGLRVGGGKVRVVGYEDISPQSRHIFYHHPHPLPLFAHPPIPNGPVSSLFASHPDNDGFREVSPGTHFIPFCMRLPLAGGAKGAYTSPSPKGPSVRYVVVGSVKLLHPKTGKRSIAHFYRPIVILPYLNPGIVLAPCEEMVEVVERRGLGWSLGGAKGVVELRVALGRDVWVSGQRVWCEVGVRNESSKRIKRLTLALLQTVQTFLPDNDTAAVSTDKDGIPNADEALGIASTFRRKVAEESIMADEQDHGGGRVTGKNWWTGVEAGEMGGWDLSLLIPNGLLTIPRSRLVEVTYTLRLTANSSTNLFVDVPVTLINFLSIDPPPMPGDGARFGVRNAQAVPIGQYASHPVASTAGGPYGAHSQDGSASLHSGEGPARASSTTLHIDALLSAGRARADAEAAANYPEHARSRQPRPISTISEYNTPDVFGQSHGHGHGTPLGGWANRASLPMPGGIGAGMMRPKGQRMMSYLSARSSQQDHPLSEEDEDEEIDIDVEADRLLLAAARREGRKMSLAALTRAAEREADDYMHQDRDDLLSPTRETPPTGTWFPTETPYEEGFKVLGETPSMRSRSVGSPAPVPTIGSGRTRRSSKAEEADEMRRLERLTIAEEQEALASTRGSSDDHHYGSASGSGSGEEHEGGGGYADHELRAVDPEAEVRLAPPITGTSAQRQSRTEHRRSHEVIPEEEEPEEEDTQVGNETVLEDLVAPHEDDTLRMTLPSHAEAGDPSEDAFEYSDEIERSPDPALLGSLNSTSGTGNTASSLRVPSRSGSALDTMLIRSVDSEREAHIQQTRSLYGSFAASAVSEQDSEVGQVTEAVKRNLSIKTPSRTMRYRQDDDGVEGDTDEDKLSPTRALNIPRSGSAPFGMAGGGGRKFSHTPSPEKRASAAAESAGISPKMGTRYSSAPNIQGLMPRRESSSTPVAPSPLRDTTTLAPSSIGRVFANRPSFSFNAPGPNRDREVSQSPRGGNTYSLSPGPSPRSGFPDPPPSEPMQRQLSAQSSQLRNQVRVRPPSEELPQLAPSVASDSGSSEGHGLESPPIASNPAGMEAVILHDPAGSRLSGGADKPLPSDPAKSTTFNPVLDPNWLPAPHHLHTQVAFARTSFSAPDPHAESPRGKASRKESGKAISAGDHSVYSHEDETYASHAQHGRSRPTSPSGTSHSSHAPMPSGMQSRLKQLEARDEALRKFSVASAASGQGGGQGYERERQGSGQVRGSVGGYERERAGSGLVPRGSVGTGYERERVASIPTHAGGEVVRRESNNGGNRNSAPAQEVEAADKVVRKRRSYTAALGARPVRSASDDIIDKPTATTPALGGTTYITRRPFGASPPPMHEAGSTGFGWQSPPRLEVSFSPPSRPSAGLQRNLSASSVSTTATTIEAALASRRPAGPRATAPRTQVAPSVDPYENLQPSGQAGGYAYSSPAYNVYGGGGGGGGAEQADLGRYLAPGQTYGADAYGSEQGSVRSKASARGYEWAEPQRSWTGRGSQGTDDSEGLL</sequence>
<protein>
    <recommendedName>
        <fullName evidence="2">Arrestin C-terminal-like domain-containing protein</fullName>
    </recommendedName>
</protein>
<feature type="compositionally biased region" description="Acidic residues" evidence="1">
    <location>
        <begin position="191"/>
        <end position="202"/>
    </location>
</feature>
<feature type="compositionally biased region" description="Low complexity" evidence="1">
    <location>
        <begin position="1237"/>
        <end position="1255"/>
    </location>
</feature>
<dbReference type="Pfam" id="PF02752">
    <property type="entry name" value="Arrestin_C"/>
    <property type="match status" value="1"/>
</dbReference>
<proteinExistence type="predicted"/>
<organism evidence="3 4">
    <name type="scientific">Dioszegia hungarica</name>
    <dbReference type="NCBI Taxonomy" id="4972"/>
    <lineage>
        <taxon>Eukaryota</taxon>
        <taxon>Fungi</taxon>
        <taxon>Dikarya</taxon>
        <taxon>Basidiomycota</taxon>
        <taxon>Agaricomycotina</taxon>
        <taxon>Tremellomycetes</taxon>
        <taxon>Tremellales</taxon>
        <taxon>Bulleribasidiaceae</taxon>
        <taxon>Dioszegia</taxon>
    </lineage>
</organism>